<dbReference type="PANTHER" id="PTHR22981">
    <property type="entry name" value="3-HYDROXYISOBUTYRATE DEHYDROGENASE-RELATED"/>
    <property type="match status" value="1"/>
</dbReference>
<proteinExistence type="inferred from homology"/>
<dbReference type="InterPro" id="IPR006115">
    <property type="entry name" value="6PGDH_NADP-bd"/>
</dbReference>
<dbReference type="GO" id="GO:0051287">
    <property type="term" value="F:NAD binding"/>
    <property type="evidence" value="ECO:0007669"/>
    <property type="project" value="InterPro"/>
</dbReference>
<sequence>MSDGKQYSIGFVGVGRMGGAMARNLRAAGHRVTVFDPNPRAVEQCTKAGTAAAQSAADAVADKEIVFTSVPMPHHLLDLYSGARSVTAKLAAGAVCVDVSTIDPTTARAVADELAGHGIEFVACPVGKGPAQAEAGTIPLFTGGPRAVVDRLRPVLAAIGEPVHYLGAVEAATMFKLISNLVGMANLAALAEGFQLAQRAGIPADAFDAALRDTGAHSAQVDMRLGFLAADDHSNRFAVDLAAKDLRLAVDAAARWSQPIPVTSQALQQLVAASAAGWGGEDVTALVKAIRPK</sequence>
<dbReference type="InterPro" id="IPR036291">
    <property type="entry name" value="NAD(P)-bd_dom_sf"/>
</dbReference>
<evidence type="ECO:0000256" key="1">
    <source>
        <dbReference type="ARBA" id="ARBA00009080"/>
    </source>
</evidence>
<name>A0A840Q578_9PSEU</name>
<dbReference type="PANTHER" id="PTHR22981:SF7">
    <property type="entry name" value="3-HYDROXYISOBUTYRATE DEHYDROGENASE, MITOCHONDRIAL"/>
    <property type="match status" value="1"/>
</dbReference>
<dbReference type="InterPro" id="IPR013328">
    <property type="entry name" value="6PGD_dom2"/>
</dbReference>
<dbReference type="SUPFAM" id="SSF48179">
    <property type="entry name" value="6-phosphogluconate dehydrogenase C-terminal domain-like"/>
    <property type="match status" value="1"/>
</dbReference>
<comment type="similarity">
    <text evidence="1">Belongs to the HIBADH-related family.</text>
</comment>
<dbReference type="InterPro" id="IPR029154">
    <property type="entry name" value="HIBADH-like_NADP-bd"/>
</dbReference>
<feature type="active site" evidence="4">
    <location>
        <position position="176"/>
    </location>
</feature>
<dbReference type="Pfam" id="PF14833">
    <property type="entry name" value="NAD_binding_11"/>
    <property type="match status" value="1"/>
</dbReference>
<accession>A0A840Q578</accession>
<comment type="caution">
    <text evidence="7">The sequence shown here is derived from an EMBL/GenBank/DDBJ whole genome shotgun (WGS) entry which is preliminary data.</text>
</comment>
<gene>
    <name evidence="7" type="ORF">BJ970_005196</name>
</gene>
<dbReference type="Proteomes" id="UP000584374">
    <property type="component" value="Unassembled WGS sequence"/>
</dbReference>
<evidence type="ECO:0000313" key="7">
    <source>
        <dbReference type="EMBL" id="MBB5157662.1"/>
    </source>
</evidence>
<dbReference type="EC" id="1.1.1.31" evidence="7"/>
<evidence type="ECO:0000259" key="5">
    <source>
        <dbReference type="Pfam" id="PF03446"/>
    </source>
</evidence>
<evidence type="ECO:0000259" key="6">
    <source>
        <dbReference type="Pfam" id="PF14833"/>
    </source>
</evidence>
<protein>
    <submittedName>
        <fullName evidence="7">3-hydroxyisobutyrate dehydrogenase</fullName>
        <ecNumber evidence="7">1.1.1.31</ecNumber>
    </submittedName>
</protein>
<keyword evidence="8" id="KW-1185">Reference proteome</keyword>
<evidence type="ECO:0000256" key="2">
    <source>
        <dbReference type="ARBA" id="ARBA00023002"/>
    </source>
</evidence>
<dbReference type="AlphaFoldDB" id="A0A840Q578"/>
<dbReference type="InterPro" id="IPR008927">
    <property type="entry name" value="6-PGluconate_DH-like_C_sf"/>
</dbReference>
<evidence type="ECO:0000256" key="3">
    <source>
        <dbReference type="ARBA" id="ARBA00023027"/>
    </source>
</evidence>
<dbReference type="GO" id="GO:0050661">
    <property type="term" value="F:NADP binding"/>
    <property type="evidence" value="ECO:0007669"/>
    <property type="project" value="InterPro"/>
</dbReference>
<dbReference type="SUPFAM" id="SSF51735">
    <property type="entry name" value="NAD(P)-binding Rossmann-fold domains"/>
    <property type="match status" value="1"/>
</dbReference>
<dbReference type="Pfam" id="PF03446">
    <property type="entry name" value="NAD_binding_2"/>
    <property type="match status" value="1"/>
</dbReference>
<keyword evidence="3" id="KW-0520">NAD</keyword>
<dbReference type="PIRSF" id="PIRSF000103">
    <property type="entry name" value="HIBADH"/>
    <property type="match status" value="1"/>
</dbReference>
<evidence type="ECO:0000313" key="8">
    <source>
        <dbReference type="Proteomes" id="UP000584374"/>
    </source>
</evidence>
<dbReference type="InterPro" id="IPR015815">
    <property type="entry name" value="HIBADH-related"/>
</dbReference>
<dbReference type="RefSeq" id="WP_221467314.1">
    <property type="nucleotide sequence ID" value="NZ_JACHIW010000001.1"/>
</dbReference>
<reference evidence="7 8" key="1">
    <citation type="submission" date="2020-08" db="EMBL/GenBank/DDBJ databases">
        <title>Sequencing the genomes of 1000 actinobacteria strains.</title>
        <authorList>
            <person name="Klenk H.-P."/>
        </authorList>
    </citation>
    <scope>NUCLEOTIDE SEQUENCE [LARGE SCALE GENOMIC DNA]</scope>
    <source>
        <strain evidence="7 8">DSM 45584</strain>
    </source>
</reference>
<evidence type="ECO:0000256" key="4">
    <source>
        <dbReference type="PIRSR" id="PIRSR000103-1"/>
    </source>
</evidence>
<feature type="domain" description="6-phosphogluconate dehydrogenase NADP-binding" evidence="5">
    <location>
        <begin position="8"/>
        <end position="167"/>
    </location>
</feature>
<dbReference type="GO" id="GO:0008442">
    <property type="term" value="F:3-hydroxyisobutyrate dehydrogenase activity"/>
    <property type="evidence" value="ECO:0007669"/>
    <property type="project" value="UniProtKB-EC"/>
</dbReference>
<dbReference type="EMBL" id="JACHIW010000001">
    <property type="protein sequence ID" value="MBB5157662.1"/>
    <property type="molecule type" value="Genomic_DNA"/>
</dbReference>
<dbReference type="Gene3D" id="1.10.1040.10">
    <property type="entry name" value="N-(1-d-carboxylethyl)-l-norvaline Dehydrogenase, domain 2"/>
    <property type="match status" value="1"/>
</dbReference>
<keyword evidence="2 7" id="KW-0560">Oxidoreductase</keyword>
<dbReference type="Gene3D" id="3.40.50.720">
    <property type="entry name" value="NAD(P)-binding Rossmann-like Domain"/>
    <property type="match status" value="1"/>
</dbReference>
<organism evidence="7 8">
    <name type="scientific">Saccharopolyspora phatthalungensis</name>
    <dbReference type="NCBI Taxonomy" id="664693"/>
    <lineage>
        <taxon>Bacteria</taxon>
        <taxon>Bacillati</taxon>
        <taxon>Actinomycetota</taxon>
        <taxon>Actinomycetes</taxon>
        <taxon>Pseudonocardiales</taxon>
        <taxon>Pseudonocardiaceae</taxon>
        <taxon>Saccharopolyspora</taxon>
    </lineage>
</organism>
<feature type="domain" description="3-hydroxyisobutyrate dehydrogenase-like NAD-binding" evidence="6">
    <location>
        <begin position="172"/>
        <end position="289"/>
    </location>
</feature>